<evidence type="ECO:0000313" key="3">
    <source>
        <dbReference type="Proteomes" id="UP000323597"/>
    </source>
</evidence>
<gene>
    <name evidence="2" type="ORF">E1A91_D02G088500v1</name>
</gene>
<accession>A0A5D2VUR2</accession>
<evidence type="ECO:0000313" key="2">
    <source>
        <dbReference type="EMBL" id="TYI92700.1"/>
    </source>
</evidence>
<dbReference type="EMBL" id="CM017650">
    <property type="protein sequence ID" value="TYI92700.1"/>
    <property type="molecule type" value="Genomic_DNA"/>
</dbReference>
<organism evidence="2 3">
    <name type="scientific">Gossypium mustelinum</name>
    <name type="common">Cotton</name>
    <name type="synonym">Gossypium caicoense</name>
    <dbReference type="NCBI Taxonomy" id="34275"/>
    <lineage>
        <taxon>Eukaryota</taxon>
        <taxon>Viridiplantae</taxon>
        <taxon>Streptophyta</taxon>
        <taxon>Embryophyta</taxon>
        <taxon>Tracheophyta</taxon>
        <taxon>Spermatophyta</taxon>
        <taxon>Magnoliopsida</taxon>
        <taxon>eudicotyledons</taxon>
        <taxon>Gunneridae</taxon>
        <taxon>Pentapetalae</taxon>
        <taxon>rosids</taxon>
        <taxon>malvids</taxon>
        <taxon>Malvales</taxon>
        <taxon>Malvaceae</taxon>
        <taxon>Malvoideae</taxon>
        <taxon>Gossypium</taxon>
    </lineage>
</organism>
<reference evidence="2 3" key="1">
    <citation type="submission" date="2019-07" db="EMBL/GenBank/DDBJ databases">
        <title>WGS assembly of Gossypium mustelinum.</title>
        <authorList>
            <person name="Chen Z.J."/>
            <person name="Sreedasyam A."/>
            <person name="Ando A."/>
            <person name="Song Q."/>
            <person name="De L."/>
            <person name="Hulse-Kemp A."/>
            <person name="Ding M."/>
            <person name="Ye W."/>
            <person name="Kirkbride R."/>
            <person name="Jenkins J."/>
            <person name="Plott C."/>
            <person name="Lovell J."/>
            <person name="Lin Y.-M."/>
            <person name="Vaughn R."/>
            <person name="Liu B."/>
            <person name="Li W."/>
            <person name="Simpson S."/>
            <person name="Scheffler B."/>
            <person name="Saski C."/>
            <person name="Grover C."/>
            <person name="Hu G."/>
            <person name="Conover J."/>
            <person name="Carlson J."/>
            <person name="Shu S."/>
            <person name="Boston L."/>
            <person name="Williams M."/>
            <person name="Peterson D."/>
            <person name="Mcgee K."/>
            <person name="Jones D."/>
            <person name="Wendel J."/>
            <person name="Stelly D."/>
            <person name="Grimwood J."/>
            <person name="Schmutz J."/>
        </authorList>
    </citation>
    <scope>NUCLEOTIDE SEQUENCE [LARGE SCALE GENOMIC DNA]</scope>
    <source>
        <strain evidence="2">1408120.09</strain>
    </source>
</reference>
<dbReference type="InterPro" id="IPR001932">
    <property type="entry name" value="PPM-type_phosphatase-like_dom"/>
</dbReference>
<name>A0A5D2VUR2_GOSMU</name>
<keyword evidence="3" id="KW-1185">Reference proteome</keyword>
<protein>
    <recommendedName>
        <fullName evidence="1">PPM-type phosphatase domain-containing protein</fullName>
    </recommendedName>
</protein>
<evidence type="ECO:0000259" key="1">
    <source>
        <dbReference type="Pfam" id="PF00481"/>
    </source>
</evidence>
<feature type="domain" description="PPM-type phosphatase" evidence="1">
    <location>
        <begin position="3"/>
        <end position="31"/>
    </location>
</feature>
<proteinExistence type="predicted"/>
<sequence length="56" mass="6409">MERKSEDECLILMNDMLWDVVMNDMTYGVARIYLCTGRSSSTTTKSGAFESFDKQC</sequence>
<dbReference type="Pfam" id="PF00481">
    <property type="entry name" value="PP2C"/>
    <property type="match status" value="1"/>
</dbReference>
<dbReference type="AlphaFoldDB" id="A0A5D2VUR2"/>
<dbReference type="Proteomes" id="UP000323597">
    <property type="component" value="Chromosome D02"/>
</dbReference>